<dbReference type="GO" id="GO:0030286">
    <property type="term" value="C:dynein complex"/>
    <property type="evidence" value="ECO:0007669"/>
    <property type="project" value="InterPro"/>
</dbReference>
<organism evidence="2 3">
    <name type="scientific">Ladona fulva</name>
    <name type="common">Scarce chaser dragonfly</name>
    <name type="synonym">Libellula fulva</name>
    <dbReference type="NCBI Taxonomy" id="123851"/>
    <lineage>
        <taxon>Eukaryota</taxon>
        <taxon>Metazoa</taxon>
        <taxon>Ecdysozoa</taxon>
        <taxon>Arthropoda</taxon>
        <taxon>Hexapoda</taxon>
        <taxon>Insecta</taxon>
        <taxon>Pterygota</taxon>
        <taxon>Palaeoptera</taxon>
        <taxon>Odonata</taxon>
        <taxon>Epiprocta</taxon>
        <taxon>Anisoptera</taxon>
        <taxon>Libelluloidea</taxon>
        <taxon>Libellulidae</taxon>
        <taxon>Ladona</taxon>
    </lineage>
</organism>
<sequence>MVKQPSSTLKRILLQSFNSGPIAETSFYASNRDKDILRRYVFSLCFFHAVIIERRKFGPIGWKEYYTFSEADLHLSLKQMDELLNNANETPFEAIRYLIGECNYGGEIQDELDRLLLSTLLSDFICPKIEVEFHPDLTEGSSSFYLPVGG</sequence>
<dbReference type="AlphaFoldDB" id="A0A8K0K2R5"/>
<dbReference type="GO" id="GO:0045505">
    <property type="term" value="F:dynein intermediate chain binding"/>
    <property type="evidence" value="ECO:0007669"/>
    <property type="project" value="InterPro"/>
</dbReference>
<proteinExistence type="predicted"/>
<dbReference type="InterPro" id="IPR026983">
    <property type="entry name" value="DHC"/>
</dbReference>
<dbReference type="EMBL" id="KZ308316">
    <property type="protein sequence ID" value="KAG8227266.1"/>
    <property type="molecule type" value="Genomic_DNA"/>
</dbReference>
<dbReference type="PANTHER" id="PTHR22878">
    <property type="entry name" value="DYNEIN HEAVY CHAIN 6, AXONEMAL-LIKE-RELATED"/>
    <property type="match status" value="1"/>
</dbReference>
<dbReference type="OrthoDB" id="447173at2759"/>
<evidence type="ECO:0000259" key="1">
    <source>
        <dbReference type="Pfam" id="PF18198"/>
    </source>
</evidence>
<reference evidence="2" key="2">
    <citation type="submission" date="2017-10" db="EMBL/GenBank/DDBJ databases">
        <title>Ladona fulva Genome sequencing and assembly.</title>
        <authorList>
            <person name="Murali S."/>
            <person name="Richards S."/>
            <person name="Bandaranaike D."/>
            <person name="Bellair M."/>
            <person name="Blankenburg K."/>
            <person name="Chao H."/>
            <person name="Dinh H."/>
            <person name="Doddapaneni H."/>
            <person name="Dugan-Rocha S."/>
            <person name="Elkadiri S."/>
            <person name="Gnanaolivu R."/>
            <person name="Hernandez B."/>
            <person name="Skinner E."/>
            <person name="Javaid M."/>
            <person name="Lee S."/>
            <person name="Li M."/>
            <person name="Ming W."/>
            <person name="Munidasa M."/>
            <person name="Muniz J."/>
            <person name="Nguyen L."/>
            <person name="Hughes D."/>
            <person name="Osuji N."/>
            <person name="Pu L.-L."/>
            <person name="Puazo M."/>
            <person name="Qu C."/>
            <person name="Quiroz J."/>
            <person name="Raj R."/>
            <person name="Weissenberger G."/>
            <person name="Xin Y."/>
            <person name="Zou X."/>
            <person name="Han Y."/>
            <person name="Worley K."/>
            <person name="Muzny D."/>
            <person name="Gibbs R."/>
        </authorList>
    </citation>
    <scope>NUCLEOTIDE SEQUENCE</scope>
    <source>
        <strain evidence="2">Sampled in the wild</strain>
    </source>
</reference>
<dbReference type="Proteomes" id="UP000792457">
    <property type="component" value="Unassembled WGS sequence"/>
</dbReference>
<feature type="non-terminal residue" evidence="2">
    <location>
        <position position="1"/>
    </location>
</feature>
<dbReference type="Pfam" id="PF18198">
    <property type="entry name" value="AAA_lid_11"/>
    <property type="match status" value="1"/>
</dbReference>
<dbReference type="PANTHER" id="PTHR22878:SF70">
    <property type="entry name" value="DYNEIN HEAVY CHAIN 2, AXONEMAL"/>
    <property type="match status" value="1"/>
</dbReference>
<accession>A0A8K0K2R5</accession>
<dbReference type="InterPro" id="IPR042219">
    <property type="entry name" value="AAA_lid_11_sf"/>
</dbReference>
<protein>
    <recommendedName>
        <fullName evidence="1">Dynein heavy chain AAA lid domain-containing protein</fullName>
    </recommendedName>
</protein>
<keyword evidence="3" id="KW-1185">Reference proteome</keyword>
<comment type="caution">
    <text evidence="2">The sequence shown here is derived from an EMBL/GenBank/DDBJ whole genome shotgun (WGS) entry which is preliminary data.</text>
</comment>
<evidence type="ECO:0000313" key="2">
    <source>
        <dbReference type="EMBL" id="KAG8227266.1"/>
    </source>
</evidence>
<name>A0A8K0K2R5_LADFU</name>
<reference evidence="2" key="1">
    <citation type="submission" date="2013-04" db="EMBL/GenBank/DDBJ databases">
        <authorList>
            <person name="Qu J."/>
            <person name="Murali S.C."/>
            <person name="Bandaranaike D."/>
            <person name="Bellair M."/>
            <person name="Blankenburg K."/>
            <person name="Chao H."/>
            <person name="Dinh H."/>
            <person name="Doddapaneni H."/>
            <person name="Downs B."/>
            <person name="Dugan-Rocha S."/>
            <person name="Elkadiri S."/>
            <person name="Gnanaolivu R.D."/>
            <person name="Hernandez B."/>
            <person name="Javaid M."/>
            <person name="Jayaseelan J.C."/>
            <person name="Lee S."/>
            <person name="Li M."/>
            <person name="Ming W."/>
            <person name="Munidasa M."/>
            <person name="Muniz J."/>
            <person name="Nguyen L."/>
            <person name="Ongeri F."/>
            <person name="Osuji N."/>
            <person name="Pu L.-L."/>
            <person name="Puazo M."/>
            <person name="Qu C."/>
            <person name="Quiroz J."/>
            <person name="Raj R."/>
            <person name="Weissenberger G."/>
            <person name="Xin Y."/>
            <person name="Zou X."/>
            <person name="Han Y."/>
            <person name="Richards S."/>
            <person name="Worley K."/>
            <person name="Muzny D."/>
            <person name="Gibbs R."/>
        </authorList>
    </citation>
    <scope>NUCLEOTIDE SEQUENCE</scope>
    <source>
        <strain evidence="2">Sampled in the wild</strain>
    </source>
</reference>
<dbReference type="InterPro" id="IPR041658">
    <property type="entry name" value="AAA_lid_11"/>
</dbReference>
<dbReference type="GO" id="GO:0051959">
    <property type="term" value="F:dynein light intermediate chain binding"/>
    <property type="evidence" value="ECO:0007669"/>
    <property type="project" value="InterPro"/>
</dbReference>
<gene>
    <name evidence="2" type="ORF">J437_LFUL003999</name>
</gene>
<dbReference type="Gene3D" id="1.10.8.720">
    <property type="entry name" value="Region D6 of dynein motor"/>
    <property type="match status" value="1"/>
</dbReference>
<evidence type="ECO:0000313" key="3">
    <source>
        <dbReference type="Proteomes" id="UP000792457"/>
    </source>
</evidence>
<feature type="domain" description="Dynein heavy chain AAA lid" evidence="1">
    <location>
        <begin position="38"/>
        <end position="130"/>
    </location>
</feature>
<dbReference type="GO" id="GO:0007018">
    <property type="term" value="P:microtubule-based movement"/>
    <property type="evidence" value="ECO:0007669"/>
    <property type="project" value="InterPro"/>
</dbReference>